<accession>A0A5B7IBV7</accession>
<sequence>MRRRGKRSDEWCLLVRRGKKFSKRLSEWKSFFFFFTVLEGVEEKRGKVGGDDVRRADDSLSAGKILVVGDSQVSHLDLGFCARARKWRSRECLHAAGFERVSAQLDTCLADRTKP</sequence>
<name>A0A5B7IBV7_PORTR</name>
<organism evidence="1 2">
    <name type="scientific">Portunus trituberculatus</name>
    <name type="common">Swimming crab</name>
    <name type="synonym">Neptunus trituberculatus</name>
    <dbReference type="NCBI Taxonomy" id="210409"/>
    <lineage>
        <taxon>Eukaryota</taxon>
        <taxon>Metazoa</taxon>
        <taxon>Ecdysozoa</taxon>
        <taxon>Arthropoda</taxon>
        <taxon>Crustacea</taxon>
        <taxon>Multicrustacea</taxon>
        <taxon>Malacostraca</taxon>
        <taxon>Eumalacostraca</taxon>
        <taxon>Eucarida</taxon>
        <taxon>Decapoda</taxon>
        <taxon>Pleocyemata</taxon>
        <taxon>Brachyura</taxon>
        <taxon>Eubrachyura</taxon>
        <taxon>Portunoidea</taxon>
        <taxon>Portunidae</taxon>
        <taxon>Portuninae</taxon>
        <taxon>Portunus</taxon>
    </lineage>
</organism>
<reference evidence="1 2" key="1">
    <citation type="submission" date="2019-05" db="EMBL/GenBank/DDBJ databases">
        <title>Another draft genome of Portunus trituberculatus and its Hox gene families provides insights of decapod evolution.</title>
        <authorList>
            <person name="Jeong J.-H."/>
            <person name="Song I."/>
            <person name="Kim S."/>
            <person name="Choi T."/>
            <person name="Kim D."/>
            <person name="Ryu S."/>
            <person name="Kim W."/>
        </authorList>
    </citation>
    <scope>NUCLEOTIDE SEQUENCE [LARGE SCALE GENOMIC DNA]</scope>
    <source>
        <tissue evidence="1">Muscle</tissue>
    </source>
</reference>
<evidence type="ECO:0000313" key="1">
    <source>
        <dbReference type="EMBL" id="MPC78154.1"/>
    </source>
</evidence>
<evidence type="ECO:0000313" key="2">
    <source>
        <dbReference type="Proteomes" id="UP000324222"/>
    </source>
</evidence>
<keyword evidence="2" id="KW-1185">Reference proteome</keyword>
<comment type="caution">
    <text evidence="1">The sequence shown here is derived from an EMBL/GenBank/DDBJ whole genome shotgun (WGS) entry which is preliminary data.</text>
</comment>
<dbReference type="AlphaFoldDB" id="A0A5B7IBV7"/>
<gene>
    <name evidence="1" type="ORF">E2C01_072636</name>
</gene>
<protein>
    <submittedName>
        <fullName evidence="1">Uncharacterized protein</fullName>
    </submittedName>
</protein>
<proteinExistence type="predicted"/>
<dbReference type="EMBL" id="VSRR010047720">
    <property type="protein sequence ID" value="MPC78154.1"/>
    <property type="molecule type" value="Genomic_DNA"/>
</dbReference>
<dbReference type="Proteomes" id="UP000324222">
    <property type="component" value="Unassembled WGS sequence"/>
</dbReference>